<dbReference type="AlphaFoldDB" id="A0A6J4KWB0"/>
<proteinExistence type="predicted"/>
<organism evidence="1">
    <name type="scientific">uncultured Leptolyngbya sp</name>
    <dbReference type="NCBI Taxonomy" id="332963"/>
    <lineage>
        <taxon>Bacteria</taxon>
        <taxon>Bacillati</taxon>
        <taxon>Cyanobacteriota</taxon>
        <taxon>Cyanophyceae</taxon>
        <taxon>Leptolyngbyales</taxon>
        <taxon>Leptolyngbyaceae</taxon>
        <taxon>Leptolyngbya group</taxon>
        <taxon>Leptolyngbya</taxon>
        <taxon>environmental samples</taxon>
    </lineage>
</organism>
<evidence type="ECO:0000313" key="1">
    <source>
        <dbReference type="EMBL" id="CAA9316859.1"/>
    </source>
</evidence>
<accession>A0A6J4KWB0</accession>
<dbReference type="EMBL" id="CADCTY010000432">
    <property type="protein sequence ID" value="CAA9316859.1"/>
    <property type="molecule type" value="Genomic_DNA"/>
</dbReference>
<name>A0A6J4KWB0_9CYAN</name>
<sequence length="49" mass="5823">MSEKIKGDREIKYLNLRDIIHAPLLDHLQAEILHQKHFMPDRYGLLLKA</sequence>
<gene>
    <name evidence="1" type="ORF">AVDCRST_MAG94-1258</name>
</gene>
<reference evidence="1" key="1">
    <citation type="submission" date="2020-02" db="EMBL/GenBank/DDBJ databases">
        <authorList>
            <person name="Meier V. D."/>
        </authorList>
    </citation>
    <scope>NUCLEOTIDE SEQUENCE</scope>
    <source>
        <strain evidence="1">AVDCRST_MAG94</strain>
    </source>
</reference>
<feature type="non-terminal residue" evidence="1">
    <location>
        <position position="49"/>
    </location>
</feature>
<protein>
    <submittedName>
        <fullName evidence="1">Uncharacterized protein</fullName>
    </submittedName>
</protein>